<feature type="binding site" evidence="18">
    <location>
        <position position="28"/>
    </location>
    <ligand>
        <name>UDP-N-acetyl-alpha-D-glucosamine</name>
        <dbReference type="ChEBI" id="CHEBI:57705"/>
    </ligand>
</feature>
<feature type="binding site" evidence="18">
    <location>
        <position position="230"/>
    </location>
    <ligand>
        <name>Mg(2+)</name>
        <dbReference type="ChEBI" id="CHEBI:18420"/>
    </ligand>
</feature>
<feature type="binding site" evidence="18">
    <location>
        <position position="427"/>
    </location>
    <ligand>
        <name>acetyl-CoA</name>
        <dbReference type="ChEBI" id="CHEBI:57288"/>
    </ligand>
</feature>
<dbReference type="InterPro" id="IPR029044">
    <property type="entry name" value="Nucleotide-diphossugar_trans"/>
</dbReference>
<keyword evidence="13 18" id="KW-0012">Acyltransferase</keyword>
<keyword evidence="11 18" id="KW-0573">Peptidoglycan synthesis</keyword>
<dbReference type="Pfam" id="PF00132">
    <property type="entry name" value="Hexapep"/>
    <property type="match status" value="1"/>
</dbReference>
<dbReference type="GO" id="GO:0006048">
    <property type="term" value="P:UDP-N-acetylglucosamine biosynthetic process"/>
    <property type="evidence" value="ECO:0007669"/>
    <property type="project" value="UniProtKB-UniPathway"/>
</dbReference>
<evidence type="ECO:0000256" key="6">
    <source>
        <dbReference type="ARBA" id="ARBA00022695"/>
    </source>
</evidence>
<feature type="binding site" evidence="18">
    <location>
        <position position="79"/>
    </location>
    <ligand>
        <name>UDP-N-acetyl-alpha-D-glucosamine</name>
        <dbReference type="ChEBI" id="CHEBI:57705"/>
    </ligand>
</feature>
<dbReference type="PANTHER" id="PTHR43584:SF3">
    <property type="entry name" value="BIFUNCTIONAL PROTEIN GLMU"/>
    <property type="match status" value="1"/>
</dbReference>
<dbReference type="UniPathway" id="UPA00973"/>
<dbReference type="EMBL" id="LUKF01000001">
    <property type="protein sequence ID" value="KYG70445.1"/>
    <property type="molecule type" value="Genomic_DNA"/>
</dbReference>
<feature type="binding site" evidence="18">
    <location>
        <position position="107"/>
    </location>
    <ligand>
        <name>Mg(2+)</name>
        <dbReference type="ChEBI" id="CHEBI:18420"/>
    </ligand>
</feature>
<keyword evidence="10 18" id="KW-0133">Cell shape</keyword>
<feature type="binding site" evidence="18">
    <location>
        <position position="369"/>
    </location>
    <ligand>
        <name>UDP-N-acetyl-alpha-D-glucosamine</name>
        <dbReference type="ChEBI" id="CHEBI:57705"/>
    </ligand>
</feature>
<comment type="subunit">
    <text evidence="18">Homotrimer.</text>
</comment>
<feature type="binding site" evidence="18">
    <location>
        <position position="336"/>
    </location>
    <ligand>
        <name>UDP-N-acetyl-alpha-D-glucosamine</name>
        <dbReference type="ChEBI" id="CHEBI:57705"/>
    </ligand>
</feature>
<dbReference type="SUPFAM" id="SSF51161">
    <property type="entry name" value="Trimeric LpxA-like enzymes"/>
    <property type="match status" value="1"/>
</dbReference>
<organism evidence="20 21">
    <name type="scientific">Bdellovibrio bacteriovorus</name>
    <dbReference type="NCBI Taxonomy" id="959"/>
    <lineage>
        <taxon>Bacteria</taxon>
        <taxon>Pseudomonadati</taxon>
        <taxon>Bdellovibrionota</taxon>
        <taxon>Bdellovibrionia</taxon>
        <taxon>Bdellovibrionales</taxon>
        <taxon>Pseudobdellovibrionaceae</taxon>
        <taxon>Bdellovibrio</taxon>
    </lineage>
</organism>
<feature type="binding site" evidence="18">
    <location>
        <begin position="84"/>
        <end position="85"/>
    </location>
    <ligand>
        <name>UDP-N-acetyl-alpha-D-glucosamine</name>
        <dbReference type="ChEBI" id="CHEBI:57705"/>
    </ligand>
</feature>
<evidence type="ECO:0000256" key="2">
    <source>
        <dbReference type="ARBA" id="ARBA00007707"/>
    </source>
</evidence>
<name>A0A150WVC0_BDEBC</name>
<dbReference type="InterPro" id="IPR005882">
    <property type="entry name" value="Bifunctional_GlmU"/>
</dbReference>
<feature type="domain" description="MobA-like NTP transferase" evidence="19">
    <location>
        <begin position="12"/>
        <end position="135"/>
    </location>
</feature>
<feature type="binding site" evidence="18">
    <location>
        <position position="144"/>
    </location>
    <ligand>
        <name>UDP-N-acetyl-alpha-D-glucosamine</name>
        <dbReference type="ChEBI" id="CHEBI:57705"/>
    </ligand>
</feature>
<comment type="subcellular location">
    <subcellularLocation>
        <location evidence="1 18">Cytoplasm</location>
    </subcellularLocation>
</comment>
<dbReference type="GO" id="GO:0009245">
    <property type="term" value="P:lipid A biosynthetic process"/>
    <property type="evidence" value="ECO:0007669"/>
    <property type="project" value="UniProtKB-UniRule"/>
</dbReference>
<comment type="cofactor">
    <cofactor evidence="18">
        <name>Mg(2+)</name>
        <dbReference type="ChEBI" id="CHEBI:18420"/>
    </cofactor>
    <text evidence="18">Binds 1 Mg(2+) ion per subunit.</text>
</comment>
<evidence type="ECO:0000256" key="17">
    <source>
        <dbReference type="ARBA" id="ARBA00049628"/>
    </source>
</evidence>
<feature type="binding site" evidence="18">
    <location>
        <begin position="389"/>
        <end position="390"/>
    </location>
    <ligand>
        <name>acetyl-CoA</name>
        <dbReference type="ChEBI" id="CHEBI:57288"/>
    </ligand>
</feature>
<dbReference type="CDD" id="cd03353">
    <property type="entry name" value="LbH_GlmU_C"/>
    <property type="match status" value="1"/>
</dbReference>
<dbReference type="HAMAP" id="MF_01631">
    <property type="entry name" value="GlmU"/>
    <property type="match status" value="1"/>
</dbReference>
<dbReference type="InterPro" id="IPR001451">
    <property type="entry name" value="Hexapep"/>
</dbReference>
<dbReference type="UniPathway" id="UPA00113">
    <property type="reaction ID" value="UER00532"/>
</dbReference>
<evidence type="ECO:0000256" key="10">
    <source>
        <dbReference type="ARBA" id="ARBA00022960"/>
    </source>
</evidence>
<gene>
    <name evidence="18" type="primary">glmU</name>
    <name evidence="20" type="ORF">AZI85_00390</name>
</gene>
<comment type="catalytic activity">
    <reaction evidence="16 18">
        <text>N-acetyl-alpha-D-glucosamine 1-phosphate + UTP + H(+) = UDP-N-acetyl-alpha-D-glucosamine + diphosphate</text>
        <dbReference type="Rhea" id="RHEA:13509"/>
        <dbReference type="ChEBI" id="CHEBI:15378"/>
        <dbReference type="ChEBI" id="CHEBI:33019"/>
        <dbReference type="ChEBI" id="CHEBI:46398"/>
        <dbReference type="ChEBI" id="CHEBI:57705"/>
        <dbReference type="ChEBI" id="CHEBI:57776"/>
        <dbReference type="EC" id="2.7.7.23"/>
    </reaction>
</comment>
<evidence type="ECO:0000256" key="9">
    <source>
        <dbReference type="ARBA" id="ARBA00022842"/>
    </source>
</evidence>
<dbReference type="GO" id="GO:0000287">
    <property type="term" value="F:magnesium ion binding"/>
    <property type="evidence" value="ECO:0007669"/>
    <property type="project" value="UniProtKB-UniRule"/>
</dbReference>
<dbReference type="InterPro" id="IPR050065">
    <property type="entry name" value="GlmU-like"/>
</dbReference>
<accession>A0A150WVC0</accession>
<dbReference type="RefSeq" id="WP_063242229.1">
    <property type="nucleotide sequence ID" value="NZ_CP168967.1"/>
</dbReference>
<comment type="similarity">
    <text evidence="3 18">In the N-terminal section; belongs to the N-acetylglucosamine-1-phosphate uridyltransferase family.</text>
</comment>
<dbReference type="Pfam" id="PF12804">
    <property type="entry name" value="NTP_transf_3"/>
    <property type="match status" value="1"/>
</dbReference>
<dbReference type="Gene3D" id="2.160.10.10">
    <property type="entry name" value="Hexapeptide repeat proteins"/>
    <property type="match status" value="1"/>
</dbReference>
<proteinExistence type="inferred from homology"/>
<comment type="caution">
    <text evidence="20">The sequence shown here is derived from an EMBL/GenBank/DDBJ whole genome shotgun (WGS) entry which is preliminary data.</text>
</comment>
<dbReference type="Gene3D" id="3.90.550.10">
    <property type="entry name" value="Spore Coat Polysaccharide Biosynthesis Protein SpsA, Chain A"/>
    <property type="match status" value="1"/>
</dbReference>
<comment type="similarity">
    <text evidence="2 18">In the C-terminal section; belongs to the transferase hexapeptide repeat family.</text>
</comment>
<evidence type="ECO:0000256" key="8">
    <source>
        <dbReference type="ARBA" id="ARBA00022737"/>
    </source>
</evidence>
<feature type="binding site" evidence="18">
    <location>
        <position position="444"/>
    </location>
    <ligand>
        <name>acetyl-CoA</name>
        <dbReference type="ChEBI" id="CHEBI:57288"/>
    </ligand>
</feature>
<feature type="binding site" evidence="18">
    <location>
        <position position="173"/>
    </location>
    <ligand>
        <name>UDP-N-acetyl-alpha-D-glucosamine</name>
        <dbReference type="ChEBI" id="CHEBI:57705"/>
    </ligand>
</feature>
<protein>
    <recommendedName>
        <fullName evidence="18">Bifunctional protein GlmU</fullName>
    </recommendedName>
    <domain>
        <recommendedName>
            <fullName evidence="18">UDP-N-acetylglucosamine pyrophosphorylase</fullName>
            <ecNumber evidence="18">2.7.7.23</ecNumber>
        </recommendedName>
        <alternativeName>
            <fullName evidence="18">N-acetylglucosamine-1-phosphate uridyltransferase</fullName>
        </alternativeName>
    </domain>
    <domain>
        <recommendedName>
            <fullName evidence="18">Glucosamine-1-phosphate N-acetyltransferase</fullName>
            <ecNumber evidence="18">2.3.1.157</ecNumber>
        </recommendedName>
    </domain>
</protein>
<dbReference type="GO" id="GO:0009252">
    <property type="term" value="P:peptidoglycan biosynthetic process"/>
    <property type="evidence" value="ECO:0007669"/>
    <property type="project" value="UniProtKB-UniRule"/>
</dbReference>
<keyword evidence="7 18" id="KW-0479">Metal-binding</keyword>
<evidence type="ECO:0000256" key="4">
    <source>
        <dbReference type="ARBA" id="ARBA00022490"/>
    </source>
</evidence>
<keyword evidence="8 18" id="KW-0677">Repeat</keyword>
<evidence type="ECO:0000256" key="13">
    <source>
        <dbReference type="ARBA" id="ARBA00023315"/>
    </source>
</evidence>
<keyword evidence="5 18" id="KW-0808">Transferase</keyword>
<evidence type="ECO:0000313" key="20">
    <source>
        <dbReference type="EMBL" id="KYG70445.1"/>
    </source>
</evidence>
<feature type="binding site" evidence="18">
    <location>
        <position position="409"/>
    </location>
    <ligand>
        <name>acetyl-CoA</name>
        <dbReference type="ChEBI" id="CHEBI:57288"/>
    </ligand>
</feature>
<comment type="pathway">
    <text evidence="18">Nucleotide-sugar biosynthesis; UDP-N-acetyl-alpha-D-glucosamine biosynthesis; UDP-N-acetyl-alpha-D-glucosamine from N-acetyl-alpha-D-glucosamine 1-phosphate: step 1/1.</text>
</comment>
<feature type="region of interest" description="N-acetyltransferase" evidence="18">
    <location>
        <begin position="254"/>
        <end position="468"/>
    </location>
</feature>
<evidence type="ECO:0000256" key="12">
    <source>
        <dbReference type="ARBA" id="ARBA00023268"/>
    </source>
</evidence>
<dbReference type="AlphaFoldDB" id="A0A150WVC0"/>
<comment type="pathway">
    <text evidence="18">Nucleotide-sugar biosynthesis; UDP-N-acetyl-alpha-D-glucosamine biosynthesis; N-acetyl-alpha-D-glucosamine 1-phosphate from alpha-D-glucosamine 6-phosphate (route II): step 2/2.</text>
</comment>
<dbReference type="PANTHER" id="PTHR43584">
    <property type="entry name" value="NUCLEOTIDYL TRANSFERASE"/>
    <property type="match status" value="1"/>
</dbReference>
<evidence type="ECO:0000256" key="16">
    <source>
        <dbReference type="ARBA" id="ARBA00048493"/>
    </source>
</evidence>
<dbReference type="NCBIfam" id="TIGR01173">
    <property type="entry name" value="glmU"/>
    <property type="match status" value="1"/>
</dbReference>
<dbReference type="GO" id="GO:0005737">
    <property type="term" value="C:cytoplasm"/>
    <property type="evidence" value="ECO:0007669"/>
    <property type="project" value="UniProtKB-SubCell"/>
</dbReference>
<dbReference type="SUPFAM" id="SSF53448">
    <property type="entry name" value="Nucleotide-diphospho-sugar transferases"/>
    <property type="match status" value="1"/>
</dbReference>
<evidence type="ECO:0000256" key="1">
    <source>
        <dbReference type="ARBA" id="ARBA00004496"/>
    </source>
</evidence>
<sequence length="468" mass="50844">MSVNSSEKLTVIALAAGKGTRMKSPLPKVLHPVAGRPMIEKVIQASKGAGAAEVRVIVGHGQNLVRQVVEPMGVACYVQDEQLGTAHAVRCAKPETIEGDVVIMNGDHPLIEASDIKDFVRHFRDEKCDLAVVTAVIKTPGEFGRIVRHRGELAAIVEAKDASVETLKIKEINTGIYVVKGSVLAEYLPKISNNNSKKEFYITDLISLCISDKLRVQAIQSTPKVAVGVNNQVELAKATRLLFKRKAMRLMEEGVLMIDPRTVYVEESVEIGAGTVLYPNVFIRGRSKVGSFTVIESNSFISDSEIGDSVQVRGGSYLEQTKLHNKVSVGPYARLRPETEIFEEAHVGNFVEMKKVKFGKKSKAGHLTYLGDAEIGEEVNVGCGTITCNYAADRKKYKTKIGNRVFVGSDTQFVAPIEVGDDAIIGSGSTITKNVPAKALAVARGKQFVKENYAVKATEQEVAETESK</sequence>
<dbReference type="GO" id="GO:0003977">
    <property type="term" value="F:UDP-N-acetylglucosamine diphosphorylase activity"/>
    <property type="evidence" value="ECO:0007669"/>
    <property type="project" value="UniProtKB-UniRule"/>
</dbReference>
<feature type="binding site" evidence="18">
    <location>
        <position position="354"/>
    </location>
    <ligand>
        <name>UDP-N-acetyl-alpha-D-glucosamine</name>
        <dbReference type="ChEBI" id="CHEBI:57705"/>
    </ligand>
</feature>
<comment type="function">
    <text evidence="17 18">Catalyzes the last two sequential reactions in the de novo biosynthetic pathway for UDP-N-acetylglucosamine (UDP-GlcNAc). The C-terminal domain catalyzes the transfer of acetyl group from acetyl coenzyme A to glucosamine-1-phosphate (GlcN-1-P) to produce N-acetylglucosamine-1-phosphate (GlcNAc-1-P), which is converted into UDP-GlcNAc by the transfer of uridine 5-monophosphate (from uridine 5-triphosphate), a reaction catalyzed by the N-terminal domain.</text>
</comment>
<feature type="binding site" evidence="18">
    <location>
        <position position="158"/>
    </location>
    <ligand>
        <name>UDP-N-acetyl-alpha-D-glucosamine</name>
        <dbReference type="ChEBI" id="CHEBI:57705"/>
    </ligand>
</feature>
<comment type="caution">
    <text evidence="18">Lacks conserved residue(s) required for the propagation of feature annotation.</text>
</comment>
<dbReference type="GO" id="GO:0000902">
    <property type="term" value="P:cell morphogenesis"/>
    <property type="evidence" value="ECO:0007669"/>
    <property type="project" value="UniProtKB-UniRule"/>
</dbReference>
<evidence type="ECO:0000256" key="7">
    <source>
        <dbReference type="ARBA" id="ARBA00022723"/>
    </source>
</evidence>
<dbReference type="OrthoDB" id="5287989at2"/>
<evidence type="ECO:0000256" key="3">
    <source>
        <dbReference type="ARBA" id="ARBA00007947"/>
    </source>
</evidence>
<evidence type="ECO:0000256" key="15">
    <source>
        <dbReference type="ARBA" id="ARBA00048247"/>
    </source>
</evidence>
<keyword evidence="4 18" id="KW-0963">Cytoplasm</keyword>
<feature type="region of interest" description="Linker" evidence="18">
    <location>
        <begin position="233"/>
        <end position="253"/>
    </location>
</feature>
<evidence type="ECO:0000256" key="14">
    <source>
        <dbReference type="ARBA" id="ARBA00023316"/>
    </source>
</evidence>
<dbReference type="Proteomes" id="UP000075391">
    <property type="component" value="Unassembled WGS sequence"/>
</dbReference>
<dbReference type="GO" id="GO:0071555">
    <property type="term" value="P:cell wall organization"/>
    <property type="evidence" value="ECO:0007669"/>
    <property type="project" value="UniProtKB-KW"/>
</dbReference>
<feature type="active site" description="Proton acceptor" evidence="18">
    <location>
        <position position="366"/>
    </location>
</feature>
<keyword evidence="9 18" id="KW-0460">Magnesium</keyword>
<dbReference type="GO" id="GO:0016020">
    <property type="term" value="C:membrane"/>
    <property type="evidence" value="ECO:0007669"/>
    <property type="project" value="GOC"/>
</dbReference>
<keyword evidence="6 18" id="KW-0548">Nucleotidyltransferase</keyword>
<evidence type="ECO:0000256" key="11">
    <source>
        <dbReference type="ARBA" id="ARBA00022984"/>
    </source>
</evidence>
<keyword evidence="14 18" id="KW-0961">Cell wall biogenesis/degradation</keyword>
<comment type="catalytic activity">
    <reaction evidence="15 18">
        <text>alpha-D-glucosamine 1-phosphate + acetyl-CoA = N-acetyl-alpha-D-glucosamine 1-phosphate + CoA + H(+)</text>
        <dbReference type="Rhea" id="RHEA:13725"/>
        <dbReference type="ChEBI" id="CHEBI:15378"/>
        <dbReference type="ChEBI" id="CHEBI:57287"/>
        <dbReference type="ChEBI" id="CHEBI:57288"/>
        <dbReference type="ChEBI" id="CHEBI:57776"/>
        <dbReference type="ChEBI" id="CHEBI:58516"/>
        <dbReference type="EC" id="2.3.1.157"/>
    </reaction>
</comment>
<comment type="pathway">
    <text evidence="18">Bacterial outer membrane biogenesis; LPS lipid A biosynthesis.</text>
</comment>
<dbReference type="InterPro" id="IPR025877">
    <property type="entry name" value="MobA-like_NTP_Trfase"/>
</dbReference>
<dbReference type="EC" id="2.7.7.23" evidence="18"/>
<evidence type="ECO:0000256" key="18">
    <source>
        <dbReference type="HAMAP-Rule" id="MF_01631"/>
    </source>
</evidence>
<evidence type="ECO:0000259" key="19">
    <source>
        <dbReference type="Pfam" id="PF12804"/>
    </source>
</evidence>
<evidence type="ECO:0000313" key="21">
    <source>
        <dbReference type="Proteomes" id="UP000075391"/>
    </source>
</evidence>
<feature type="binding site" evidence="18">
    <location>
        <position position="230"/>
    </location>
    <ligand>
        <name>UDP-N-acetyl-alpha-D-glucosamine</name>
        <dbReference type="ChEBI" id="CHEBI:57705"/>
    </ligand>
</feature>
<reference evidence="20 21" key="1">
    <citation type="submission" date="2016-03" db="EMBL/GenBank/DDBJ databases">
        <authorList>
            <person name="Ploux O."/>
        </authorList>
    </citation>
    <scope>NUCLEOTIDE SEQUENCE [LARGE SCALE GENOMIC DNA]</scope>
    <source>
        <strain evidence="20 21">BER2</strain>
    </source>
</reference>
<dbReference type="CDD" id="cd02540">
    <property type="entry name" value="GT2_GlmU_N_bac"/>
    <property type="match status" value="1"/>
</dbReference>
<feature type="region of interest" description="Pyrophosphorylase" evidence="18">
    <location>
        <begin position="1"/>
        <end position="232"/>
    </location>
</feature>
<keyword evidence="12 18" id="KW-0511">Multifunctional enzyme</keyword>
<dbReference type="EC" id="2.3.1.157" evidence="18"/>
<feature type="binding site" evidence="18">
    <location>
        <begin position="14"/>
        <end position="17"/>
    </location>
    <ligand>
        <name>UDP-N-acetyl-alpha-D-glucosamine</name>
        <dbReference type="ChEBI" id="CHEBI:57705"/>
    </ligand>
</feature>
<dbReference type="InterPro" id="IPR038009">
    <property type="entry name" value="GlmU_C_LbH"/>
</dbReference>
<evidence type="ECO:0000256" key="5">
    <source>
        <dbReference type="ARBA" id="ARBA00022679"/>
    </source>
</evidence>
<dbReference type="InterPro" id="IPR011004">
    <property type="entry name" value="Trimer_LpxA-like_sf"/>
</dbReference>
<dbReference type="GO" id="GO:0019134">
    <property type="term" value="F:glucosamine-1-phosphate N-acetyltransferase activity"/>
    <property type="evidence" value="ECO:0007669"/>
    <property type="project" value="UniProtKB-UniRule"/>
</dbReference>
<feature type="binding site" evidence="18">
    <location>
        <position position="380"/>
    </location>
    <ligand>
        <name>UDP-N-acetyl-alpha-D-glucosamine</name>
        <dbReference type="ChEBI" id="CHEBI:57705"/>
    </ligand>
</feature>
<dbReference type="GO" id="GO:0008360">
    <property type="term" value="P:regulation of cell shape"/>
    <property type="evidence" value="ECO:0007669"/>
    <property type="project" value="UniProtKB-KW"/>
</dbReference>